<dbReference type="Proteomes" id="UP000183371">
    <property type="component" value="Unassembled WGS sequence"/>
</dbReference>
<gene>
    <name evidence="1" type="ORF">SAMN05444141_101366</name>
</gene>
<keyword evidence="2" id="KW-1185">Reference proteome</keyword>
<protein>
    <submittedName>
        <fullName evidence="1">Uncharacterized protein</fullName>
    </submittedName>
</protein>
<dbReference type="EMBL" id="FPBD01000001">
    <property type="protein sequence ID" value="SFT40529.1"/>
    <property type="molecule type" value="Genomic_DNA"/>
</dbReference>
<evidence type="ECO:0000313" key="2">
    <source>
        <dbReference type="Proteomes" id="UP000183371"/>
    </source>
</evidence>
<dbReference type="AlphaFoldDB" id="A0A1I6XPX8"/>
<evidence type="ECO:0000313" key="1">
    <source>
        <dbReference type="EMBL" id="SFT40529.1"/>
    </source>
</evidence>
<name>A0A1I6XPX8_9HYPH</name>
<reference evidence="2" key="1">
    <citation type="submission" date="2016-10" db="EMBL/GenBank/DDBJ databases">
        <authorList>
            <person name="Varghese N."/>
            <person name="Submissions S."/>
        </authorList>
    </citation>
    <scope>NUCLEOTIDE SEQUENCE [LARGE SCALE GENOMIC DNA]</scope>
    <source>
        <strain evidence="2">DSM 17465</strain>
    </source>
</reference>
<organism evidence="1 2">
    <name type="scientific">Pseudovibrio denitrificans</name>
    <dbReference type="NCBI Taxonomy" id="258256"/>
    <lineage>
        <taxon>Bacteria</taxon>
        <taxon>Pseudomonadati</taxon>
        <taxon>Pseudomonadota</taxon>
        <taxon>Alphaproteobacteria</taxon>
        <taxon>Hyphomicrobiales</taxon>
        <taxon>Stappiaceae</taxon>
        <taxon>Pseudovibrio</taxon>
    </lineage>
</organism>
<sequence length="337" mass="36419">MPCFCFCPDIIPDINLNLLLPLVLKAGEATALPRIKGPSLRVTPAHLFMRFRPFNFLSLAQLLALNASINHRLTAAADLALRVTESATLPAAKIKLKKLAQTTAKFALPLALQLGKLPGHILARLGLAAQLILQIKGLGLNPFNLNLGRLNLILPKARINLPLLGLVDLGLKQNLNMHAQADVKALAKMLADFGRWNLGFKFDLKAAFKILAALNIIGLLQLAFGESLFSGNVKAWARITAKLALFSRLLPQLNLKLPTAKVDLSDLDLNIGQADWLRNANRISVRASARASLRASARLNAGLFAKTEAAIGLAYALSAALNIKPTTRCCSRCALIF</sequence>
<proteinExistence type="predicted"/>
<accession>A0A1I6XPX8</accession>